<dbReference type="RefSeq" id="WP_174894355.1">
    <property type="nucleotide sequence ID" value="NZ_CP054803.1"/>
</dbReference>
<organism evidence="1 2">
    <name type="scientific">Acinetobacter lwoffii</name>
    <dbReference type="NCBI Taxonomy" id="28090"/>
    <lineage>
        <taxon>Bacteria</taxon>
        <taxon>Pseudomonadati</taxon>
        <taxon>Pseudomonadota</taxon>
        <taxon>Gammaproteobacteria</taxon>
        <taxon>Moraxellales</taxon>
        <taxon>Moraxellaceae</taxon>
        <taxon>Acinetobacter</taxon>
    </lineage>
</organism>
<protein>
    <submittedName>
        <fullName evidence="1">Uncharacterized protein</fullName>
    </submittedName>
</protein>
<evidence type="ECO:0000313" key="1">
    <source>
        <dbReference type="EMBL" id="QKU21240.1"/>
    </source>
</evidence>
<accession>A0A6N1MV22</accession>
<sequence length="235" mass="27272">MSHITSDTPQIVAIYTNKEISIDLYQLFEDGLNPILFTIKTLEQIPSMEQNKINIIILESWDELNNLQLNCSKLHLIIPTHSNNRLENNLNALVFEHDQSMTSQQALENLYHSFIKFYFSAECYLDPQDFFNSDSYKNGHRYLKIHDILQNTAGYEKQLNTYLKTISDTETVCFNFSISYDFPSESGYLPLLEDTVDHLTYARNRDVFFSIVLSKHPISDNKLSIVHLSQESPMS</sequence>
<dbReference type="AlphaFoldDB" id="A0A6N1MV22"/>
<dbReference type="Proteomes" id="UP000509126">
    <property type="component" value="Chromosome"/>
</dbReference>
<proteinExistence type="predicted"/>
<evidence type="ECO:0000313" key="2">
    <source>
        <dbReference type="Proteomes" id="UP000509126"/>
    </source>
</evidence>
<name>A0A6N1MV22_ACILW</name>
<gene>
    <name evidence="1" type="ORF">FOB19_07400</name>
</gene>
<reference evidence="1 2" key="1">
    <citation type="submission" date="2019-11" db="EMBL/GenBank/DDBJ databases">
        <title>FDA dAtabase for Regulatory Grade micrObial Sequences (FDA-ARGOS): Supporting development and validation of Infectious Disease Dx tests.</title>
        <authorList>
            <person name="Patel R."/>
            <person name="Rucinski S."/>
            <person name="Tallon L."/>
            <person name="Sadzewicz L."/>
            <person name="Vavikolanu K."/>
            <person name="Mehta A."/>
            <person name="Aluvathingal J."/>
            <person name="Nadendla S."/>
            <person name="Nandy P."/>
            <person name="Geyer C."/>
            <person name="Yan Y."/>
            <person name="Sichtig H."/>
        </authorList>
    </citation>
    <scope>NUCLEOTIDE SEQUENCE [LARGE SCALE GENOMIC DNA]</scope>
    <source>
        <strain evidence="1 2">FDAARGOS_557</strain>
    </source>
</reference>
<dbReference type="EMBL" id="CP054803">
    <property type="protein sequence ID" value="QKU21240.1"/>
    <property type="molecule type" value="Genomic_DNA"/>
</dbReference>